<dbReference type="InterPro" id="IPR012349">
    <property type="entry name" value="Split_barrel_FMN-bd"/>
</dbReference>
<dbReference type="AlphaFoldDB" id="A0A4R3L9U8"/>
<evidence type="ECO:0000259" key="5">
    <source>
        <dbReference type="SMART" id="SM00903"/>
    </source>
</evidence>
<keyword evidence="3" id="KW-0288">FMN</keyword>
<dbReference type="EMBL" id="SMAG01000001">
    <property type="protein sequence ID" value="TCS96442.1"/>
    <property type="molecule type" value="Genomic_DNA"/>
</dbReference>
<evidence type="ECO:0000313" key="6">
    <source>
        <dbReference type="EMBL" id="TCS96442.1"/>
    </source>
</evidence>
<dbReference type="GO" id="GO:0016646">
    <property type="term" value="F:oxidoreductase activity, acting on the CH-NH group of donors, NAD or NADP as acceptor"/>
    <property type="evidence" value="ECO:0007669"/>
    <property type="project" value="UniProtKB-ARBA"/>
</dbReference>
<sequence>MKIDPKNLQKVDIYKLLIGSVLPRPIAWVTSMNSNGTINAAPFSFYNIVATDPPMISISCLRKPGGKMKDTAYNIAKEKEFVVHVVDESNVAAVNDTSIDFPTEISEVEQLDLKMIPSEKVRVPRILHSKIQMECKLFQMQSLGGTETEPNTDFIIGEIVTFHIDDSLYDQGKIKTDLLQPVGRLAGVSYSKWGGSFAIPRPSYQEWLEDQKDRMK</sequence>
<dbReference type="Gene3D" id="2.30.110.10">
    <property type="entry name" value="Electron Transport, Fmn-binding Protein, Chain A"/>
    <property type="match status" value="1"/>
</dbReference>
<accession>A0A4R3L9U8</accession>
<evidence type="ECO:0000256" key="2">
    <source>
        <dbReference type="ARBA" id="ARBA00022630"/>
    </source>
</evidence>
<protein>
    <submittedName>
        <fullName evidence="6">Flavin reductase (DIM6/NTAB) family NADH-FMN oxidoreductase RutF</fullName>
    </submittedName>
</protein>
<comment type="caution">
    <text evidence="6">The sequence shown here is derived from an EMBL/GenBank/DDBJ whole genome shotgun (WGS) entry which is preliminary data.</text>
</comment>
<evidence type="ECO:0000313" key="7">
    <source>
        <dbReference type="Proteomes" id="UP000294937"/>
    </source>
</evidence>
<dbReference type="Pfam" id="PF01613">
    <property type="entry name" value="Flavin_Reduct"/>
    <property type="match status" value="1"/>
</dbReference>
<dbReference type="Proteomes" id="UP000294937">
    <property type="component" value="Unassembled WGS sequence"/>
</dbReference>
<dbReference type="RefSeq" id="WP_131922863.1">
    <property type="nucleotide sequence ID" value="NZ_SMAG01000001.1"/>
</dbReference>
<name>A0A4R3L9U8_9BACL</name>
<organism evidence="6 7">
    <name type="scientific">Hazenella coriacea</name>
    <dbReference type="NCBI Taxonomy" id="1179467"/>
    <lineage>
        <taxon>Bacteria</taxon>
        <taxon>Bacillati</taxon>
        <taxon>Bacillota</taxon>
        <taxon>Bacilli</taxon>
        <taxon>Bacillales</taxon>
        <taxon>Thermoactinomycetaceae</taxon>
        <taxon>Hazenella</taxon>
    </lineage>
</organism>
<proteinExistence type="inferred from homology"/>
<gene>
    <name evidence="6" type="ORF">EDD58_10175</name>
</gene>
<dbReference type="SUPFAM" id="SSF50475">
    <property type="entry name" value="FMN-binding split barrel"/>
    <property type="match status" value="1"/>
</dbReference>
<dbReference type="SMART" id="SM00903">
    <property type="entry name" value="Flavin_Reduct"/>
    <property type="match status" value="1"/>
</dbReference>
<dbReference type="PANTHER" id="PTHR33798:SF5">
    <property type="entry name" value="FLAVIN REDUCTASE LIKE DOMAIN-CONTAINING PROTEIN"/>
    <property type="match status" value="1"/>
</dbReference>
<feature type="domain" description="Flavin reductase like" evidence="5">
    <location>
        <begin position="19"/>
        <end position="176"/>
    </location>
</feature>
<comment type="cofactor">
    <cofactor evidence="1">
        <name>FMN</name>
        <dbReference type="ChEBI" id="CHEBI:58210"/>
    </cofactor>
</comment>
<keyword evidence="2" id="KW-0285">Flavoprotein</keyword>
<evidence type="ECO:0000256" key="1">
    <source>
        <dbReference type="ARBA" id="ARBA00001917"/>
    </source>
</evidence>
<evidence type="ECO:0000256" key="4">
    <source>
        <dbReference type="ARBA" id="ARBA00038054"/>
    </source>
</evidence>
<reference evidence="6 7" key="1">
    <citation type="submission" date="2019-03" db="EMBL/GenBank/DDBJ databases">
        <title>Genomic Encyclopedia of Type Strains, Phase IV (KMG-IV): sequencing the most valuable type-strain genomes for metagenomic binning, comparative biology and taxonomic classification.</title>
        <authorList>
            <person name="Goeker M."/>
        </authorList>
    </citation>
    <scope>NUCLEOTIDE SEQUENCE [LARGE SCALE GENOMIC DNA]</scope>
    <source>
        <strain evidence="6 7">DSM 45707</strain>
    </source>
</reference>
<dbReference type="OrthoDB" id="9794638at2"/>
<keyword evidence="7" id="KW-1185">Reference proteome</keyword>
<dbReference type="InterPro" id="IPR002563">
    <property type="entry name" value="Flavin_Rdtase-like_dom"/>
</dbReference>
<comment type="similarity">
    <text evidence="4">Belongs to the flavoredoxin family.</text>
</comment>
<dbReference type="PANTHER" id="PTHR33798">
    <property type="entry name" value="FLAVOPROTEIN OXYGENASE"/>
    <property type="match status" value="1"/>
</dbReference>
<evidence type="ECO:0000256" key="3">
    <source>
        <dbReference type="ARBA" id="ARBA00022643"/>
    </source>
</evidence>
<dbReference type="GO" id="GO:0010181">
    <property type="term" value="F:FMN binding"/>
    <property type="evidence" value="ECO:0007669"/>
    <property type="project" value="InterPro"/>
</dbReference>